<evidence type="ECO:0000313" key="2">
    <source>
        <dbReference type="Proteomes" id="UP000034160"/>
    </source>
</evidence>
<dbReference type="STRING" id="1618356.UU93_C0033G0008"/>
<sequence>MINDITFVVKITDQLLVLPSAGSEKTVFSPRLRNVVLTVTKVDDKWLVDKFTDPSKTTALNTSTTKYSGFGQ</sequence>
<accession>A0A0G0Y1J1</accession>
<dbReference type="AlphaFoldDB" id="A0A0G0Y1J1"/>
<dbReference type="EMBL" id="LCCN01000033">
    <property type="protein sequence ID" value="KKS30679.1"/>
    <property type="molecule type" value="Genomic_DNA"/>
</dbReference>
<reference evidence="1 2" key="1">
    <citation type="journal article" date="2015" name="Nature">
        <title>rRNA introns, odd ribosomes, and small enigmatic genomes across a large radiation of phyla.</title>
        <authorList>
            <person name="Brown C.T."/>
            <person name="Hug L.A."/>
            <person name="Thomas B.C."/>
            <person name="Sharon I."/>
            <person name="Castelle C.J."/>
            <person name="Singh A."/>
            <person name="Wilkins M.J."/>
            <person name="Williams K.H."/>
            <person name="Banfield J.F."/>
        </authorList>
    </citation>
    <scope>NUCLEOTIDE SEQUENCE [LARGE SCALE GENOMIC DNA]</scope>
</reference>
<dbReference type="Proteomes" id="UP000034160">
    <property type="component" value="Unassembled WGS sequence"/>
</dbReference>
<protein>
    <submittedName>
        <fullName evidence="1">Uncharacterized protein</fullName>
    </submittedName>
</protein>
<comment type="caution">
    <text evidence="1">The sequence shown here is derived from an EMBL/GenBank/DDBJ whole genome shotgun (WGS) entry which is preliminary data.</text>
</comment>
<gene>
    <name evidence="1" type="ORF">UU93_C0033G0008</name>
</gene>
<name>A0A0G0Y1J1_9BACT</name>
<organism evidence="1 2">
    <name type="scientific">Candidatus Amesbacteria bacterium GW2011_GWA2_42_12</name>
    <dbReference type="NCBI Taxonomy" id="1618356"/>
    <lineage>
        <taxon>Bacteria</taxon>
        <taxon>Candidatus Amesiibacteriota</taxon>
    </lineage>
</organism>
<evidence type="ECO:0000313" key="1">
    <source>
        <dbReference type="EMBL" id="KKS30679.1"/>
    </source>
</evidence>
<proteinExistence type="predicted"/>